<evidence type="ECO:0000313" key="2">
    <source>
        <dbReference type="EMBL" id="CAL1290253.1"/>
    </source>
</evidence>
<dbReference type="AlphaFoldDB" id="A0AAV2B4Y9"/>
<keyword evidence="3" id="KW-1185">Reference proteome</keyword>
<proteinExistence type="predicted"/>
<feature type="region of interest" description="Disordered" evidence="1">
    <location>
        <begin position="1"/>
        <end position="33"/>
    </location>
</feature>
<protein>
    <submittedName>
        <fullName evidence="2">Uncharacterized protein</fullName>
    </submittedName>
</protein>
<sequence length="72" mass="8263">MNQICQEEREKKKARKRRKEMKSPQGDVTAVPEGMQKVDFATSSGHFRWSSACGSCKFGIRRAVEGPWDLYI</sequence>
<organism evidence="2 3">
    <name type="scientific">Larinioides sclopetarius</name>
    <dbReference type="NCBI Taxonomy" id="280406"/>
    <lineage>
        <taxon>Eukaryota</taxon>
        <taxon>Metazoa</taxon>
        <taxon>Ecdysozoa</taxon>
        <taxon>Arthropoda</taxon>
        <taxon>Chelicerata</taxon>
        <taxon>Arachnida</taxon>
        <taxon>Araneae</taxon>
        <taxon>Araneomorphae</taxon>
        <taxon>Entelegynae</taxon>
        <taxon>Araneoidea</taxon>
        <taxon>Araneidae</taxon>
        <taxon>Larinioides</taxon>
    </lineage>
</organism>
<name>A0AAV2B4Y9_9ARAC</name>
<comment type="caution">
    <text evidence="2">The sequence shown here is derived from an EMBL/GenBank/DDBJ whole genome shotgun (WGS) entry which is preliminary data.</text>
</comment>
<dbReference type="EMBL" id="CAXIEN010000261">
    <property type="protein sequence ID" value="CAL1290253.1"/>
    <property type="molecule type" value="Genomic_DNA"/>
</dbReference>
<evidence type="ECO:0000313" key="3">
    <source>
        <dbReference type="Proteomes" id="UP001497382"/>
    </source>
</evidence>
<feature type="compositionally biased region" description="Basic and acidic residues" evidence="1">
    <location>
        <begin position="1"/>
        <end position="11"/>
    </location>
</feature>
<dbReference type="Proteomes" id="UP001497382">
    <property type="component" value="Unassembled WGS sequence"/>
</dbReference>
<reference evidence="2 3" key="1">
    <citation type="submission" date="2024-04" db="EMBL/GenBank/DDBJ databases">
        <authorList>
            <person name="Rising A."/>
            <person name="Reimegard J."/>
            <person name="Sonavane S."/>
            <person name="Akerstrom W."/>
            <person name="Nylinder S."/>
            <person name="Hedman E."/>
            <person name="Kallberg Y."/>
        </authorList>
    </citation>
    <scope>NUCLEOTIDE SEQUENCE [LARGE SCALE GENOMIC DNA]</scope>
</reference>
<gene>
    <name evidence="2" type="ORF">LARSCL_LOCUS16373</name>
</gene>
<evidence type="ECO:0000256" key="1">
    <source>
        <dbReference type="SAM" id="MobiDB-lite"/>
    </source>
</evidence>
<accession>A0AAV2B4Y9</accession>